<keyword evidence="2" id="KW-1185">Reference proteome</keyword>
<reference evidence="2" key="1">
    <citation type="journal article" date="2012" name="PLoS Genet.">
        <title>The genomes of the fungal plant pathogens Cladosporium fulvum and Dothistroma septosporum reveal adaptation to different hosts and lifestyles but also signatures of common ancestry.</title>
        <authorList>
            <person name="de Wit P.J.G.M."/>
            <person name="van der Burgt A."/>
            <person name="Oekmen B."/>
            <person name="Stergiopoulos I."/>
            <person name="Abd-Elsalam K.A."/>
            <person name="Aerts A.L."/>
            <person name="Bahkali A.H."/>
            <person name="Beenen H.G."/>
            <person name="Chettri P."/>
            <person name="Cox M.P."/>
            <person name="Datema E."/>
            <person name="de Vries R.P."/>
            <person name="Dhillon B."/>
            <person name="Ganley A.R."/>
            <person name="Griffiths S.A."/>
            <person name="Guo Y."/>
            <person name="Hamelin R.C."/>
            <person name="Henrissat B."/>
            <person name="Kabir M.S."/>
            <person name="Jashni M.K."/>
            <person name="Kema G."/>
            <person name="Klaubauf S."/>
            <person name="Lapidus A."/>
            <person name="Levasseur A."/>
            <person name="Lindquist E."/>
            <person name="Mehrabi R."/>
            <person name="Ohm R.A."/>
            <person name="Owen T.J."/>
            <person name="Salamov A."/>
            <person name="Schwelm A."/>
            <person name="Schijlen E."/>
            <person name="Sun H."/>
            <person name="van den Burg H.A."/>
            <person name="van Ham R.C.H.J."/>
            <person name="Zhang S."/>
            <person name="Goodwin S.B."/>
            <person name="Grigoriev I.V."/>
            <person name="Collemare J."/>
            <person name="Bradshaw R.E."/>
        </authorList>
    </citation>
    <scope>NUCLEOTIDE SEQUENCE [LARGE SCALE GENOMIC DNA]</scope>
    <source>
        <strain evidence="2">NZE10 / CBS 128990</strain>
    </source>
</reference>
<proteinExistence type="predicted"/>
<gene>
    <name evidence="1" type="ORF">DOTSEDRAFT_91067</name>
</gene>
<accession>N1PI75</accession>
<protein>
    <submittedName>
        <fullName evidence="1">Uncharacterized protein</fullName>
    </submittedName>
</protein>
<reference evidence="1 2" key="2">
    <citation type="journal article" date="2012" name="PLoS Pathog.">
        <title>Diverse lifestyles and strategies of plant pathogenesis encoded in the genomes of eighteen Dothideomycetes fungi.</title>
        <authorList>
            <person name="Ohm R.A."/>
            <person name="Feau N."/>
            <person name="Henrissat B."/>
            <person name="Schoch C.L."/>
            <person name="Horwitz B.A."/>
            <person name="Barry K.W."/>
            <person name="Condon B.J."/>
            <person name="Copeland A.C."/>
            <person name="Dhillon B."/>
            <person name="Glaser F."/>
            <person name="Hesse C.N."/>
            <person name="Kosti I."/>
            <person name="LaButti K."/>
            <person name="Lindquist E.A."/>
            <person name="Lucas S."/>
            <person name="Salamov A.A."/>
            <person name="Bradshaw R.E."/>
            <person name="Ciuffetti L."/>
            <person name="Hamelin R.C."/>
            <person name="Kema G.H.J."/>
            <person name="Lawrence C."/>
            <person name="Scott J.A."/>
            <person name="Spatafora J.W."/>
            <person name="Turgeon B.G."/>
            <person name="de Wit P.J.G.M."/>
            <person name="Zhong S."/>
            <person name="Goodwin S.B."/>
            <person name="Grigoriev I.V."/>
        </authorList>
    </citation>
    <scope>NUCLEOTIDE SEQUENCE [LARGE SCALE GENOMIC DNA]</scope>
    <source>
        <strain evidence="2">NZE10 / CBS 128990</strain>
    </source>
</reference>
<sequence>MHVKRQRLPISTSKTVTRRLMIQILRFSGGNTHLSRSLHCDLATNTSNPTDTSVFATRLPCIIEIPNHQCTPLQHNSRFLQSLVRPHQHPLRSLPLMQRHPLPHVSNDTLVLPINASQPLRHVCNGVKIEGRF</sequence>
<name>N1PI75_DOTSN</name>
<dbReference type="EMBL" id="KB446543">
    <property type="protein sequence ID" value="EME41021.1"/>
    <property type="molecule type" value="Genomic_DNA"/>
</dbReference>
<dbReference type="HOGENOM" id="CLU_1906693_0_0_1"/>
<dbReference type="Proteomes" id="UP000016933">
    <property type="component" value="Unassembled WGS sequence"/>
</dbReference>
<organism evidence="1 2">
    <name type="scientific">Dothistroma septosporum (strain NZE10 / CBS 128990)</name>
    <name type="common">Red band needle blight fungus</name>
    <name type="synonym">Mycosphaerella pini</name>
    <dbReference type="NCBI Taxonomy" id="675120"/>
    <lineage>
        <taxon>Eukaryota</taxon>
        <taxon>Fungi</taxon>
        <taxon>Dikarya</taxon>
        <taxon>Ascomycota</taxon>
        <taxon>Pezizomycotina</taxon>
        <taxon>Dothideomycetes</taxon>
        <taxon>Dothideomycetidae</taxon>
        <taxon>Mycosphaerellales</taxon>
        <taxon>Mycosphaerellaceae</taxon>
        <taxon>Dothistroma</taxon>
    </lineage>
</organism>
<evidence type="ECO:0000313" key="2">
    <source>
        <dbReference type="Proteomes" id="UP000016933"/>
    </source>
</evidence>
<dbReference type="AlphaFoldDB" id="N1PI75"/>
<evidence type="ECO:0000313" key="1">
    <source>
        <dbReference type="EMBL" id="EME41021.1"/>
    </source>
</evidence>